<dbReference type="InterPro" id="IPR007634">
    <property type="entry name" value="RNA_pol_sigma_54_DNA-bd"/>
</dbReference>
<gene>
    <name evidence="11" type="primary">rpoN</name>
    <name evidence="11" type="ORF">H8S34_01015</name>
</gene>
<dbReference type="PRINTS" id="PR00045">
    <property type="entry name" value="SIGMA54FCT"/>
</dbReference>
<feature type="domain" description="RNA polymerase sigma factor 54 DNA-binding" evidence="9">
    <location>
        <begin position="293"/>
        <end position="449"/>
    </location>
</feature>
<evidence type="ECO:0000256" key="3">
    <source>
        <dbReference type="ARBA" id="ARBA00022679"/>
    </source>
</evidence>
<evidence type="ECO:0000313" key="12">
    <source>
        <dbReference type="Proteomes" id="UP000660021"/>
    </source>
</evidence>
<dbReference type="PANTHER" id="PTHR32248:SF4">
    <property type="entry name" value="RNA POLYMERASE SIGMA-54 FACTOR"/>
    <property type="match status" value="1"/>
</dbReference>
<keyword evidence="2" id="KW-0240">DNA-directed RNA polymerase</keyword>
<dbReference type="InterPro" id="IPR038709">
    <property type="entry name" value="RpoN_core-bd_sf"/>
</dbReference>
<dbReference type="Pfam" id="PF00309">
    <property type="entry name" value="Sigma54_AID"/>
    <property type="match status" value="1"/>
</dbReference>
<evidence type="ECO:0000256" key="4">
    <source>
        <dbReference type="ARBA" id="ARBA00022695"/>
    </source>
</evidence>
<evidence type="ECO:0000256" key="7">
    <source>
        <dbReference type="ARBA" id="ARBA00023125"/>
    </source>
</evidence>
<name>A0ABR7HPG0_9FIRM</name>
<comment type="similarity">
    <text evidence="1">Belongs to the sigma-54 factor family.</text>
</comment>
<feature type="domain" description="RNA polymerase sigma factor 54 core-binding" evidence="10">
    <location>
        <begin position="97"/>
        <end position="279"/>
    </location>
</feature>
<sequence>MELNLVQKQTQTLSPLMMQSMEILQMGTQELMEFVDKTLQENPVLEREDRFDSGEEDGELLRRKLEWLESNDRQNRTYYQQDDEDRPLENYGVDQGEEETLYAHILFQIRGMELDPAIRESVIFLAESLDRSGWLDESLEVLAEDSGLPMADLEEGLRHLQSLEPAGVGARNLSECLCIQLRRLYPRDLLALRIAQECLEPLARNQYGLIARRVGADAQKVRTACDRIRTLNPRPGAGFAGREAPHYITPDLRVVWEYDHFEVYPNDQCFPELSLSGYYTRMLRECGEQEVQNYLSDKVRQAKWVMRSIEQRRSTLLSCAKCILKFQEEFFRQGPGHLLPLALSDVAEVVGVHESTVSRAVKDKYLQCDKGLYPLSYFFSRKLGEGGEGMSPDTAKALLRRLIDEEDKHKPLSDQHLCELMTEEGCQISRRTVAKYREEMNIPCTSGRKLFA</sequence>
<dbReference type="PIRSF" id="PIRSF000774">
    <property type="entry name" value="RpoN"/>
    <property type="match status" value="1"/>
</dbReference>
<proteinExistence type="inferred from homology"/>
<dbReference type="InterPro" id="IPR000394">
    <property type="entry name" value="RNA_pol_sigma_54"/>
</dbReference>
<evidence type="ECO:0000256" key="8">
    <source>
        <dbReference type="ARBA" id="ARBA00023163"/>
    </source>
</evidence>
<evidence type="ECO:0000256" key="1">
    <source>
        <dbReference type="ARBA" id="ARBA00008798"/>
    </source>
</evidence>
<dbReference type="NCBIfam" id="TIGR02395">
    <property type="entry name" value="rpoN_sigma"/>
    <property type="match status" value="1"/>
</dbReference>
<dbReference type="Gene3D" id="1.10.10.60">
    <property type="entry name" value="Homeodomain-like"/>
    <property type="match status" value="1"/>
</dbReference>
<keyword evidence="3" id="KW-0808">Transferase</keyword>
<evidence type="ECO:0000259" key="10">
    <source>
        <dbReference type="Pfam" id="PF04963"/>
    </source>
</evidence>
<keyword evidence="7" id="KW-0238">DNA-binding</keyword>
<dbReference type="Proteomes" id="UP000660021">
    <property type="component" value="Unassembled WGS sequence"/>
</dbReference>
<dbReference type="Pfam" id="PF04552">
    <property type="entry name" value="Sigma54_DBD"/>
    <property type="match status" value="1"/>
</dbReference>
<keyword evidence="8" id="KW-0804">Transcription</keyword>
<dbReference type="Pfam" id="PF04963">
    <property type="entry name" value="Sigma54_CBD"/>
    <property type="match status" value="1"/>
</dbReference>
<dbReference type="PROSITE" id="PS00717">
    <property type="entry name" value="SIGMA54_1"/>
    <property type="match status" value="1"/>
</dbReference>
<dbReference type="RefSeq" id="WP_101693513.1">
    <property type="nucleotide sequence ID" value="NZ_JACOPR010000001.1"/>
</dbReference>
<organism evidence="11 12">
    <name type="scientific">Pseudoflavonifractor hominis</name>
    <dbReference type="NCBI Taxonomy" id="2763059"/>
    <lineage>
        <taxon>Bacteria</taxon>
        <taxon>Bacillati</taxon>
        <taxon>Bacillota</taxon>
        <taxon>Clostridia</taxon>
        <taxon>Eubacteriales</taxon>
        <taxon>Oscillospiraceae</taxon>
        <taxon>Pseudoflavonifractor</taxon>
    </lineage>
</organism>
<protein>
    <submittedName>
        <fullName evidence="11">RNA polymerase factor sigma-54</fullName>
    </submittedName>
</protein>
<dbReference type="PROSITE" id="PS50044">
    <property type="entry name" value="SIGMA54_3"/>
    <property type="match status" value="1"/>
</dbReference>
<keyword evidence="12" id="KW-1185">Reference proteome</keyword>
<evidence type="ECO:0000259" key="9">
    <source>
        <dbReference type="Pfam" id="PF04552"/>
    </source>
</evidence>
<accession>A0ABR7HPG0</accession>
<evidence type="ECO:0000313" key="11">
    <source>
        <dbReference type="EMBL" id="MBC5729415.1"/>
    </source>
</evidence>
<keyword evidence="6" id="KW-0731">Sigma factor</keyword>
<dbReference type="PROSITE" id="PS00718">
    <property type="entry name" value="SIGMA54_2"/>
    <property type="match status" value="1"/>
</dbReference>
<dbReference type="EMBL" id="JACOPR010000001">
    <property type="protein sequence ID" value="MBC5729415.1"/>
    <property type="molecule type" value="Genomic_DNA"/>
</dbReference>
<keyword evidence="5" id="KW-0805">Transcription regulation</keyword>
<evidence type="ECO:0000256" key="5">
    <source>
        <dbReference type="ARBA" id="ARBA00023015"/>
    </source>
</evidence>
<dbReference type="InterPro" id="IPR007046">
    <property type="entry name" value="RNA_pol_sigma_54_core-bd"/>
</dbReference>
<evidence type="ECO:0000256" key="2">
    <source>
        <dbReference type="ARBA" id="ARBA00022478"/>
    </source>
</evidence>
<comment type="caution">
    <text evidence="11">The sequence shown here is derived from an EMBL/GenBank/DDBJ whole genome shotgun (WGS) entry which is preliminary data.</text>
</comment>
<dbReference type="PANTHER" id="PTHR32248">
    <property type="entry name" value="RNA POLYMERASE SIGMA-54 FACTOR"/>
    <property type="match status" value="1"/>
</dbReference>
<dbReference type="Gene3D" id="1.10.10.1330">
    <property type="entry name" value="RNA polymerase sigma-54 factor, core-binding domain"/>
    <property type="match status" value="1"/>
</dbReference>
<evidence type="ECO:0000256" key="6">
    <source>
        <dbReference type="ARBA" id="ARBA00023082"/>
    </source>
</evidence>
<keyword evidence="4" id="KW-0548">Nucleotidyltransferase</keyword>
<reference evidence="11 12" key="1">
    <citation type="submission" date="2020-08" db="EMBL/GenBank/DDBJ databases">
        <title>Genome public.</title>
        <authorList>
            <person name="Liu C."/>
            <person name="Sun Q."/>
        </authorList>
    </citation>
    <scope>NUCLEOTIDE SEQUENCE [LARGE SCALE GENOMIC DNA]</scope>
    <source>
        <strain evidence="11 12">New-38</strain>
    </source>
</reference>